<dbReference type="GO" id="GO:0032367">
    <property type="term" value="P:intracellular cholesterol transport"/>
    <property type="evidence" value="ECO:0007669"/>
    <property type="project" value="InterPro"/>
</dbReference>
<dbReference type="EMBL" id="JAUIZM010000009">
    <property type="protein sequence ID" value="KAK1363624.1"/>
    <property type="molecule type" value="Genomic_DNA"/>
</dbReference>
<dbReference type="PANTHER" id="PTHR32059:SF0">
    <property type="entry name" value="RAB11-BINDING PROTEIN RELCH"/>
    <property type="match status" value="1"/>
</dbReference>
<organism evidence="1 2">
    <name type="scientific">Heracleum sosnowskyi</name>
    <dbReference type="NCBI Taxonomy" id="360622"/>
    <lineage>
        <taxon>Eukaryota</taxon>
        <taxon>Viridiplantae</taxon>
        <taxon>Streptophyta</taxon>
        <taxon>Embryophyta</taxon>
        <taxon>Tracheophyta</taxon>
        <taxon>Spermatophyta</taxon>
        <taxon>Magnoliopsida</taxon>
        <taxon>eudicotyledons</taxon>
        <taxon>Gunneridae</taxon>
        <taxon>Pentapetalae</taxon>
        <taxon>asterids</taxon>
        <taxon>campanulids</taxon>
        <taxon>Apiales</taxon>
        <taxon>Apiaceae</taxon>
        <taxon>Apioideae</taxon>
        <taxon>apioid superclade</taxon>
        <taxon>Tordylieae</taxon>
        <taxon>Tordyliinae</taxon>
        <taxon>Heracleum</taxon>
    </lineage>
</organism>
<dbReference type="Proteomes" id="UP001237642">
    <property type="component" value="Unassembled WGS sequence"/>
</dbReference>
<dbReference type="GO" id="GO:0055037">
    <property type="term" value="C:recycling endosome"/>
    <property type="evidence" value="ECO:0007669"/>
    <property type="project" value="TreeGrafter"/>
</dbReference>
<dbReference type="GO" id="GO:0005802">
    <property type="term" value="C:trans-Golgi network"/>
    <property type="evidence" value="ECO:0007669"/>
    <property type="project" value="InterPro"/>
</dbReference>
<evidence type="ECO:0000313" key="2">
    <source>
        <dbReference type="Proteomes" id="UP001237642"/>
    </source>
</evidence>
<dbReference type="InterPro" id="IPR040362">
    <property type="entry name" value="RELCH"/>
</dbReference>
<keyword evidence="2" id="KW-1185">Reference proteome</keyword>
<reference evidence="1" key="1">
    <citation type="submission" date="2023-02" db="EMBL/GenBank/DDBJ databases">
        <title>Genome of toxic invasive species Heracleum sosnowskyi carries increased number of genes despite the absence of recent whole-genome duplications.</title>
        <authorList>
            <person name="Schelkunov M."/>
            <person name="Shtratnikova V."/>
            <person name="Makarenko M."/>
            <person name="Klepikova A."/>
            <person name="Omelchenko D."/>
            <person name="Novikova G."/>
            <person name="Obukhova E."/>
            <person name="Bogdanov V."/>
            <person name="Penin A."/>
            <person name="Logacheva M."/>
        </authorList>
    </citation>
    <scope>NUCLEOTIDE SEQUENCE</scope>
    <source>
        <strain evidence="1">Hsosn_3</strain>
        <tissue evidence="1">Leaf</tissue>
    </source>
</reference>
<protein>
    <submittedName>
        <fullName evidence="1">Uncharacterized protein</fullName>
    </submittedName>
</protein>
<dbReference type="PANTHER" id="PTHR32059">
    <property type="entry name" value="RAB11-BINDING PROTEIN RELCH"/>
    <property type="match status" value="1"/>
</dbReference>
<dbReference type="AlphaFoldDB" id="A0AAD8HAR3"/>
<evidence type="ECO:0000313" key="1">
    <source>
        <dbReference type="EMBL" id="KAK1363624.1"/>
    </source>
</evidence>
<accession>A0AAD8HAR3</accession>
<name>A0AAD8HAR3_9APIA</name>
<proteinExistence type="predicted"/>
<comment type="caution">
    <text evidence="1">The sequence shown here is derived from an EMBL/GenBank/DDBJ whole genome shotgun (WGS) entry which is preliminary data.</text>
</comment>
<sequence>MTEANDDVVKLRERDATKSSVQVLAGALQSEDNQFVSLDTSCGISITAEKVLEDPAVNSSYESSYIKEAKNPPKHNAGLDQPMMKWVAFKYRVWGLLTIQKLSDAIPKIVPYFLINHCDQLLPLIMCAIERHPDSTAACNLALLLPLIATTDEYYKVEKIMLQLVCDPSGVALEMTIKELVPALLTDRIICYKF</sequence>
<gene>
    <name evidence="1" type="ORF">POM88_039185</name>
</gene>
<reference evidence="1" key="2">
    <citation type="submission" date="2023-05" db="EMBL/GenBank/DDBJ databases">
        <authorList>
            <person name="Schelkunov M.I."/>
        </authorList>
    </citation>
    <scope>NUCLEOTIDE SEQUENCE</scope>
    <source>
        <strain evidence="1">Hsosn_3</strain>
        <tissue evidence="1">Leaf</tissue>
    </source>
</reference>